<name>A0A0A0IM77_CLOBO</name>
<evidence type="ECO:0000256" key="10">
    <source>
        <dbReference type="ARBA" id="ARBA00023139"/>
    </source>
</evidence>
<dbReference type="PANTHER" id="PTHR30570">
    <property type="entry name" value="PERIPLASMIC PHOSPHATE BINDING COMPONENT OF PHOSPHATE ABC TRANSPORTER"/>
    <property type="match status" value="1"/>
</dbReference>
<dbReference type="CDD" id="cd13653">
    <property type="entry name" value="PBP2_phosphate_like_1"/>
    <property type="match status" value="1"/>
</dbReference>
<dbReference type="GO" id="GO:0005886">
    <property type="term" value="C:plasma membrane"/>
    <property type="evidence" value="ECO:0007669"/>
    <property type="project" value="UniProtKB-SubCell"/>
</dbReference>
<comment type="similarity">
    <text evidence="3 12">Belongs to the PstS family.</text>
</comment>
<comment type="function">
    <text evidence="12">Involved in the system for phosphate transport across the cytoplasmic membrane.</text>
</comment>
<keyword evidence="8" id="KW-0732">Signal</keyword>
<dbReference type="InterPro" id="IPR011862">
    <property type="entry name" value="Phos-bd"/>
</dbReference>
<keyword evidence="9" id="KW-0472">Membrane</keyword>
<evidence type="ECO:0000313" key="14">
    <source>
        <dbReference type="EMBL" id="KGN01282.1"/>
    </source>
</evidence>
<organism evidence="14 15">
    <name type="scientific">Clostridium botulinum C/D str. DC5</name>
    <dbReference type="NCBI Taxonomy" id="1443128"/>
    <lineage>
        <taxon>Bacteria</taxon>
        <taxon>Bacillati</taxon>
        <taxon>Bacillota</taxon>
        <taxon>Clostridia</taxon>
        <taxon>Eubacteriales</taxon>
        <taxon>Clostridiaceae</taxon>
        <taxon>Clostridium</taxon>
    </lineage>
</organism>
<keyword evidence="11 12" id="KW-0449">Lipoprotein</keyword>
<evidence type="ECO:0000259" key="13">
    <source>
        <dbReference type="Pfam" id="PF12849"/>
    </source>
</evidence>
<keyword evidence="5 12" id="KW-0813">Transport</keyword>
<evidence type="ECO:0000256" key="11">
    <source>
        <dbReference type="ARBA" id="ARBA00023288"/>
    </source>
</evidence>
<keyword evidence="6 12" id="KW-1003">Cell membrane</keyword>
<evidence type="ECO:0000256" key="7">
    <source>
        <dbReference type="ARBA" id="ARBA00022592"/>
    </source>
</evidence>
<accession>A0A0A0IM77</accession>
<evidence type="ECO:0000256" key="2">
    <source>
        <dbReference type="ARBA" id="ARBA00004193"/>
    </source>
</evidence>
<dbReference type="AlphaFoldDB" id="A0A0A0IM77"/>
<comment type="subunit">
    <text evidence="4 12">The complex is composed of two ATP-binding proteins (PstB), two transmembrane proteins (PstC and PstA) and a solute-binding protein (PstS).</text>
</comment>
<dbReference type="PANTHER" id="PTHR30570:SF4">
    <property type="entry name" value="PHOSPHATE-BINDING PROTEIN PSTS 1"/>
    <property type="match status" value="1"/>
</dbReference>
<keyword evidence="7 12" id="KW-0592">Phosphate transport</keyword>
<reference evidence="14 15" key="1">
    <citation type="submission" date="2014-01" db="EMBL/GenBank/DDBJ databases">
        <title>Plasmidome dynamics in the species complex Clostridium novyi sensu lato converts strains of independent lineages into distinctly different pathogens.</title>
        <authorList>
            <person name="Skarin H."/>
            <person name="Segerman B."/>
        </authorList>
    </citation>
    <scope>NUCLEOTIDE SEQUENCE [LARGE SCALE GENOMIC DNA]</scope>
    <source>
        <strain evidence="14 15">DC5</strain>
    </source>
</reference>
<dbReference type="RefSeq" id="WP_039257891.1">
    <property type="nucleotide sequence ID" value="NZ_JDRY01000008.1"/>
</dbReference>
<dbReference type="SUPFAM" id="SSF53850">
    <property type="entry name" value="Periplasmic binding protein-like II"/>
    <property type="match status" value="1"/>
</dbReference>
<evidence type="ECO:0000256" key="5">
    <source>
        <dbReference type="ARBA" id="ARBA00022448"/>
    </source>
</evidence>
<feature type="domain" description="PBP" evidence="13">
    <location>
        <begin position="33"/>
        <end position="267"/>
    </location>
</feature>
<dbReference type="GO" id="GO:0006817">
    <property type="term" value="P:phosphate ion transport"/>
    <property type="evidence" value="ECO:0007669"/>
    <property type="project" value="UniProtKB-UniRule"/>
</dbReference>
<dbReference type="Gene3D" id="3.40.190.10">
    <property type="entry name" value="Periplasmic binding protein-like II"/>
    <property type="match status" value="2"/>
</dbReference>
<evidence type="ECO:0000256" key="8">
    <source>
        <dbReference type="ARBA" id="ARBA00022729"/>
    </source>
</evidence>
<evidence type="ECO:0000256" key="9">
    <source>
        <dbReference type="ARBA" id="ARBA00023136"/>
    </source>
</evidence>
<comment type="function">
    <text evidence="1">Part of the ABC transporter complex PstSACB involved in phosphate import.</text>
</comment>
<dbReference type="EMBL" id="JDRY01000008">
    <property type="protein sequence ID" value="KGN01282.1"/>
    <property type="molecule type" value="Genomic_DNA"/>
</dbReference>
<dbReference type="InterPro" id="IPR050811">
    <property type="entry name" value="Phosphate_ABC_transporter"/>
</dbReference>
<evidence type="ECO:0000256" key="12">
    <source>
        <dbReference type="RuleBase" id="RU367119"/>
    </source>
</evidence>
<sequence>MKKKSLKYVMIFSMISAIAVIFTGCSKANHKFITISGSSVLQPIVKSAADIFMEKNLGVQISVQGGGSGTGLSQVVSGAVEIGNSDLVALDKINDENILNQLVDHKIAVSGFVMVANDEVKIKSLTKKQIQDIFTGKIINWKEVGGEDVNIEVINRGKSSGSRATFIKTIMDGKLENLQIGTVQDSSGAVQKSIKETKGSISYLATSYFKIEEAKEGLNILKINNVEGNTKNIIDRKYPFWSYEHMYTKGKPSGTIKKFIDYMYSPEVKKIIEDNGYIPINKMK</sequence>
<dbReference type="GO" id="GO:0042301">
    <property type="term" value="F:phosphate ion binding"/>
    <property type="evidence" value="ECO:0007669"/>
    <property type="project" value="UniProtKB-UniRule"/>
</dbReference>
<dbReference type="Proteomes" id="UP000030014">
    <property type="component" value="Unassembled WGS sequence"/>
</dbReference>
<evidence type="ECO:0000256" key="1">
    <source>
        <dbReference type="ARBA" id="ARBA00002841"/>
    </source>
</evidence>
<gene>
    <name evidence="14" type="ORF">Z955_01740</name>
</gene>
<evidence type="ECO:0000256" key="6">
    <source>
        <dbReference type="ARBA" id="ARBA00022475"/>
    </source>
</evidence>
<dbReference type="InterPro" id="IPR024370">
    <property type="entry name" value="PBP_domain"/>
</dbReference>
<evidence type="ECO:0000256" key="3">
    <source>
        <dbReference type="ARBA" id="ARBA00008725"/>
    </source>
</evidence>
<dbReference type="PROSITE" id="PS51257">
    <property type="entry name" value="PROKAR_LIPOPROTEIN"/>
    <property type="match status" value="1"/>
</dbReference>
<proteinExistence type="inferred from homology"/>
<evidence type="ECO:0000313" key="15">
    <source>
        <dbReference type="Proteomes" id="UP000030014"/>
    </source>
</evidence>
<keyword evidence="10 12" id="KW-0564">Palmitate</keyword>
<dbReference type="NCBIfam" id="TIGR02136">
    <property type="entry name" value="ptsS_2"/>
    <property type="match status" value="1"/>
</dbReference>
<evidence type="ECO:0000256" key="4">
    <source>
        <dbReference type="ARBA" id="ARBA00011529"/>
    </source>
</evidence>
<dbReference type="Pfam" id="PF12849">
    <property type="entry name" value="PBP_like_2"/>
    <property type="match status" value="1"/>
</dbReference>
<protein>
    <recommendedName>
        <fullName evidence="12">Phosphate-binding protein</fullName>
    </recommendedName>
</protein>
<comment type="subcellular location">
    <subcellularLocation>
        <location evidence="2 12">Cell membrane</location>
        <topology evidence="2 12">Lipid-anchor</topology>
    </subcellularLocation>
</comment>
<comment type="caution">
    <text evidence="14">The sequence shown here is derived from an EMBL/GenBank/DDBJ whole genome shotgun (WGS) entry which is preliminary data.</text>
</comment>